<reference evidence="2" key="1">
    <citation type="submission" date="2023-03" db="EMBL/GenBank/DDBJ databases">
        <authorList>
            <person name="Steffen K."/>
            <person name="Cardenas P."/>
        </authorList>
    </citation>
    <scope>NUCLEOTIDE SEQUENCE</scope>
</reference>
<proteinExistence type="predicted"/>
<organism evidence="2 3">
    <name type="scientific">Geodia barretti</name>
    <name type="common">Barrett's horny sponge</name>
    <dbReference type="NCBI Taxonomy" id="519541"/>
    <lineage>
        <taxon>Eukaryota</taxon>
        <taxon>Metazoa</taxon>
        <taxon>Porifera</taxon>
        <taxon>Demospongiae</taxon>
        <taxon>Heteroscleromorpha</taxon>
        <taxon>Tetractinellida</taxon>
        <taxon>Astrophorina</taxon>
        <taxon>Geodiidae</taxon>
        <taxon>Geodia</taxon>
    </lineage>
</organism>
<feature type="domain" description="DUF7700" evidence="1">
    <location>
        <begin position="6"/>
        <end position="95"/>
    </location>
</feature>
<evidence type="ECO:0000313" key="2">
    <source>
        <dbReference type="EMBL" id="CAI8010744.1"/>
    </source>
</evidence>
<dbReference type="InterPro" id="IPR056117">
    <property type="entry name" value="DUF7700"/>
</dbReference>
<accession>A0AA35RGF5</accession>
<dbReference type="AlphaFoldDB" id="A0AA35RGF5"/>
<protein>
    <recommendedName>
        <fullName evidence="1">DUF7700 domain-containing protein</fullName>
    </recommendedName>
</protein>
<comment type="caution">
    <text evidence="2">The sequence shown here is derived from an EMBL/GenBank/DDBJ whole genome shotgun (WGS) entry which is preliminary data.</text>
</comment>
<name>A0AA35RGF5_GEOBA</name>
<keyword evidence="3" id="KW-1185">Reference proteome</keyword>
<dbReference type="Pfam" id="PF24777">
    <property type="entry name" value="DUF7700"/>
    <property type="match status" value="1"/>
</dbReference>
<sequence>MTAVPAVRVYGDVDGEAVQLLRFDCFRKDPHYHYDPSGRNDQHHLDKATVPDSIGWTMEQLGNNLAEMIRTASYDGVAAGVDQAAVKAVLPEVESIMRG</sequence>
<gene>
    <name evidence="2" type="ORF">GBAR_LOCUS7051</name>
</gene>
<dbReference type="EMBL" id="CASHTH010001064">
    <property type="protein sequence ID" value="CAI8010744.1"/>
    <property type="molecule type" value="Genomic_DNA"/>
</dbReference>
<evidence type="ECO:0000313" key="3">
    <source>
        <dbReference type="Proteomes" id="UP001174909"/>
    </source>
</evidence>
<dbReference type="Proteomes" id="UP001174909">
    <property type="component" value="Unassembled WGS sequence"/>
</dbReference>
<evidence type="ECO:0000259" key="1">
    <source>
        <dbReference type="Pfam" id="PF24777"/>
    </source>
</evidence>